<name>A0A9D1F7Q7_9FIRM</name>
<evidence type="ECO:0000259" key="1">
    <source>
        <dbReference type="Pfam" id="PF13290"/>
    </source>
</evidence>
<comment type="caution">
    <text evidence="2">The sequence shown here is derived from an EMBL/GenBank/DDBJ whole genome shotgun (WGS) entry which is preliminary data.</text>
</comment>
<organism evidence="2 3">
    <name type="scientific">Candidatus Avoscillospira avistercoris</name>
    <dbReference type="NCBI Taxonomy" id="2840707"/>
    <lineage>
        <taxon>Bacteria</taxon>
        <taxon>Bacillati</taxon>
        <taxon>Bacillota</taxon>
        <taxon>Clostridia</taxon>
        <taxon>Eubacteriales</taxon>
        <taxon>Oscillospiraceae</taxon>
        <taxon>Oscillospiraceae incertae sedis</taxon>
        <taxon>Candidatus Avoscillospira</taxon>
    </lineage>
</organism>
<gene>
    <name evidence="2" type="ORF">IAA83_00325</name>
</gene>
<dbReference type="Pfam" id="PF13290">
    <property type="entry name" value="CHB_HEX_C_1"/>
    <property type="match status" value="1"/>
</dbReference>
<reference evidence="2" key="2">
    <citation type="journal article" date="2021" name="PeerJ">
        <title>Extensive microbial diversity within the chicken gut microbiome revealed by metagenomics and culture.</title>
        <authorList>
            <person name="Gilroy R."/>
            <person name="Ravi A."/>
            <person name="Getino M."/>
            <person name="Pursley I."/>
            <person name="Horton D.L."/>
            <person name="Alikhan N.F."/>
            <person name="Baker D."/>
            <person name="Gharbi K."/>
            <person name="Hall N."/>
            <person name="Watson M."/>
            <person name="Adriaenssens E.M."/>
            <person name="Foster-Nyarko E."/>
            <person name="Jarju S."/>
            <person name="Secka A."/>
            <person name="Antonio M."/>
            <person name="Oren A."/>
            <person name="Chaudhuri R.R."/>
            <person name="La Ragione R."/>
            <person name="Hildebrand F."/>
            <person name="Pallen M.J."/>
        </authorList>
    </citation>
    <scope>NUCLEOTIDE SEQUENCE</scope>
    <source>
        <strain evidence="2">ChiBcec16-1751</strain>
    </source>
</reference>
<proteinExistence type="predicted"/>
<evidence type="ECO:0000313" key="2">
    <source>
        <dbReference type="EMBL" id="HIS63799.1"/>
    </source>
</evidence>
<protein>
    <submittedName>
        <fullName evidence="2">Chitobiase/beta-hexosaminidase C-terminal domain-containing protein</fullName>
    </submittedName>
</protein>
<accession>A0A9D1F7Q7</accession>
<evidence type="ECO:0000313" key="3">
    <source>
        <dbReference type="Proteomes" id="UP000886741"/>
    </source>
</evidence>
<dbReference type="AlphaFoldDB" id="A0A9D1F7Q7"/>
<dbReference type="Proteomes" id="UP000886741">
    <property type="component" value="Unassembled WGS sequence"/>
</dbReference>
<sequence length="353" mass="38238">MGNTINLATKYAAAAQERFYKDSFTQSSFSKDLDMEFTGVRTVKVYEVDTAPLNDYTRSGANRYGTPQELTDNLQEYIMTQDKAFTYTIDKGNAREQFNVKQAGASLKRQLREVVTPYIDRYRMNVWAKKAGIITALTAAPDKSTIAGLIMDGTVALDEALAPTEGRTLYITAGYYKMLKLCDEFLTVEKLGREALARGIVGEFDGMAVKKVPSSYMPKDVYFMIVTKGSAISPMKLNDYKIHSDPPGISGDLVEGRVIFDAFVKGSKAAGIYVAAANGTVSAAPTISISGHQATISGTGTVLYTIDGSDPRYSASAQTYSDAVTVESGDVVRACAIDGEKFCSPVAEKVDSE</sequence>
<reference evidence="2" key="1">
    <citation type="submission" date="2020-10" db="EMBL/GenBank/DDBJ databases">
        <authorList>
            <person name="Gilroy R."/>
        </authorList>
    </citation>
    <scope>NUCLEOTIDE SEQUENCE</scope>
    <source>
        <strain evidence="2">ChiBcec16-1751</strain>
    </source>
</reference>
<dbReference type="InterPro" id="IPR059177">
    <property type="entry name" value="GH29D-like_dom"/>
</dbReference>
<feature type="domain" description="GH29D-like beta-sandwich" evidence="1">
    <location>
        <begin position="277"/>
        <end position="340"/>
    </location>
</feature>
<dbReference type="EMBL" id="DVJJ01000009">
    <property type="protein sequence ID" value="HIS63799.1"/>
    <property type="molecule type" value="Genomic_DNA"/>
</dbReference>